<evidence type="ECO:0000313" key="2">
    <source>
        <dbReference type="Proteomes" id="UP000694414"/>
    </source>
</evidence>
<dbReference type="Ensembl" id="ENSPSMT00000007806.1">
    <property type="protein sequence ID" value="ENSPSMP00000006617.1"/>
    <property type="gene ID" value="ENSPSMG00000004970.1"/>
</dbReference>
<keyword evidence="2" id="KW-1185">Reference proteome</keyword>
<protein>
    <submittedName>
        <fullName evidence="1">Uncharacterized protein</fullName>
    </submittedName>
</protein>
<dbReference type="GeneTree" id="ENSGT00910000147659"/>
<reference evidence="1" key="1">
    <citation type="submission" date="2025-08" db="UniProtKB">
        <authorList>
            <consortium name="Ensembl"/>
        </authorList>
    </citation>
    <scope>IDENTIFICATION</scope>
</reference>
<reference evidence="1" key="2">
    <citation type="submission" date="2025-09" db="UniProtKB">
        <authorList>
            <consortium name="Ensembl"/>
        </authorList>
    </citation>
    <scope>IDENTIFICATION</scope>
</reference>
<sequence length="95" mass="10569">EDARRHVQGVPSQTHFLPNRLRPNKLITGEGIQSGAGQQVIKQDELHLISNTSYPELKLSPMGLFNTEGHCLNGHAMFHLGVDKLGEPEQYLSHC</sequence>
<evidence type="ECO:0000313" key="1">
    <source>
        <dbReference type="Ensembl" id="ENSPSMP00000006617.1"/>
    </source>
</evidence>
<dbReference type="AlphaFoldDB" id="A0A8C9DG23"/>
<accession>A0A8C9DG23</accession>
<organism evidence="1 2">
    <name type="scientific">Prolemur simus</name>
    <name type="common">Greater bamboo lemur</name>
    <name type="synonym">Hapalemur simus</name>
    <dbReference type="NCBI Taxonomy" id="1328070"/>
    <lineage>
        <taxon>Eukaryota</taxon>
        <taxon>Metazoa</taxon>
        <taxon>Chordata</taxon>
        <taxon>Craniata</taxon>
        <taxon>Vertebrata</taxon>
        <taxon>Euteleostomi</taxon>
        <taxon>Mammalia</taxon>
        <taxon>Eutheria</taxon>
        <taxon>Euarchontoglires</taxon>
        <taxon>Primates</taxon>
        <taxon>Strepsirrhini</taxon>
        <taxon>Lemuriformes</taxon>
        <taxon>Lemuridae</taxon>
        <taxon>Prolemur</taxon>
    </lineage>
</organism>
<dbReference type="Proteomes" id="UP000694414">
    <property type="component" value="Unplaced"/>
</dbReference>
<proteinExistence type="predicted"/>
<name>A0A8C9DG23_PROSS</name>